<evidence type="ECO:0000313" key="6">
    <source>
        <dbReference type="EMBL" id="AFL76346.1"/>
    </source>
</evidence>
<dbReference type="PANTHER" id="PTHR37423">
    <property type="entry name" value="SOLUBLE LYTIC MUREIN TRANSGLYCOSYLASE-RELATED"/>
    <property type="match status" value="1"/>
</dbReference>
<dbReference type="CDD" id="cd13401">
    <property type="entry name" value="Slt70-like"/>
    <property type="match status" value="1"/>
</dbReference>
<dbReference type="GO" id="GO:0042597">
    <property type="term" value="C:periplasmic space"/>
    <property type="evidence" value="ECO:0007669"/>
    <property type="project" value="InterPro"/>
</dbReference>
<dbReference type="KEGG" id="tvi:Thivi_4552"/>
<protein>
    <submittedName>
        <fullName evidence="6">Soluble lytic murein transglycosylase-like protein</fullName>
    </submittedName>
</protein>
<organism evidence="6 7">
    <name type="scientific">Thiocystis violascens (strain ATCC 17096 / DSM 198 / 6111)</name>
    <name type="common">Chromatium violascens</name>
    <dbReference type="NCBI Taxonomy" id="765911"/>
    <lineage>
        <taxon>Bacteria</taxon>
        <taxon>Pseudomonadati</taxon>
        <taxon>Pseudomonadota</taxon>
        <taxon>Gammaproteobacteria</taxon>
        <taxon>Chromatiales</taxon>
        <taxon>Chromatiaceae</taxon>
        <taxon>Thiocystis</taxon>
    </lineage>
</organism>
<dbReference type="InterPro" id="IPR008939">
    <property type="entry name" value="Lytic_TGlycosylase_superhlx_U"/>
</dbReference>
<proteinExistence type="inferred from homology"/>
<gene>
    <name evidence="6" type="ordered locus">Thivi_4552</name>
</gene>
<comment type="similarity">
    <text evidence="1">Belongs to the transglycosylase Slt family.</text>
</comment>
<dbReference type="HOGENOM" id="CLU_019016_0_1_6"/>
<evidence type="ECO:0000256" key="2">
    <source>
        <dbReference type="ARBA" id="ARBA00022729"/>
    </source>
</evidence>
<evidence type="ECO:0000259" key="5">
    <source>
        <dbReference type="Pfam" id="PF14718"/>
    </source>
</evidence>
<feature type="chain" id="PRO_5003683515" evidence="3">
    <location>
        <begin position="37"/>
        <end position="657"/>
    </location>
</feature>
<dbReference type="PANTHER" id="PTHR37423:SF5">
    <property type="entry name" value="SOLUBLE LYTIC MUREIN TRANSGLYCOSYLASE"/>
    <property type="match status" value="1"/>
</dbReference>
<sequence length="657" mass="73873">MTANLPCVSSSRRLASDVLRLVLASMLTLTAMAASADSRDDFLAAEQALKDGDRARFESLVETLREYPLYPYLRFADLTGNLNAAPDSAIEAFLDADPDSPLADRLRLAYLRRLADAGRWTDYARVYRADESVERRCLYLRALIESGRAEEAMPQVESVWLSARSRPDACDSVFAAWRQAGHLTPGLTWRRIRLAMESGETGLARGLGTLLPEAERPWLERWLDVDRDPARMLETVGFSREHPLRAAILAHGIVRLARRAPDDAALALMQWREALAVDPAALDRAHAAVGRALARTGERLGLAYWDGLRETGENLPEQEARLRAAIELIAWDWVAKWIARMPDSEEKRDRWLYWQGRAEERLGHAAAAQASFEQAARQRGFWGFMAADRIGQPYRLDHAPTPAEPARIRRLVLTPAFQRIRELHPLGRETDIRREWRALTRNLEAPDLLAAAVIADALRWHDQAIFTLARTGYWDDLHLRFPVTYRELVTEQAWQTGIDAAWIFAVMRQESVFARTIASNAGAIGLMQLMPATAAEVAADLDLDAPSRWSLLDPALNIALGSSYLARMRDRFGHAALATAAYNAGPSRVARWLPEDCLDADLWIARIPFAETRAYVERVLTYRVIYADRLGLAPVRLSELLPPVPAAGFWREARLEP</sequence>
<dbReference type="Gene3D" id="1.25.20.10">
    <property type="entry name" value="Bacterial muramidases"/>
    <property type="match status" value="1"/>
</dbReference>
<dbReference type="AlphaFoldDB" id="I3YH78"/>
<evidence type="ECO:0000259" key="4">
    <source>
        <dbReference type="Pfam" id="PF01464"/>
    </source>
</evidence>
<keyword evidence="7" id="KW-1185">Reference proteome</keyword>
<dbReference type="InterPro" id="IPR037061">
    <property type="entry name" value="Lytic_TGlycoase_superhlx_L_sf"/>
</dbReference>
<evidence type="ECO:0000313" key="7">
    <source>
        <dbReference type="Proteomes" id="UP000006062"/>
    </source>
</evidence>
<dbReference type="Proteomes" id="UP000006062">
    <property type="component" value="Chromosome"/>
</dbReference>
<dbReference type="STRING" id="765911.Thivi_4552"/>
<dbReference type="EMBL" id="CP003154">
    <property type="protein sequence ID" value="AFL76346.1"/>
    <property type="molecule type" value="Genomic_DNA"/>
</dbReference>
<accession>I3YH78</accession>
<reference evidence="6 7" key="1">
    <citation type="submission" date="2012-06" db="EMBL/GenBank/DDBJ databases">
        <title>Complete sequence of Thiocystis violascens DSM 198.</title>
        <authorList>
            <consortium name="US DOE Joint Genome Institute"/>
            <person name="Lucas S."/>
            <person name="Han J."/>
            <person name="Lapidus A."/>
            <person name="Cheng J.-F."/>
            <person name="Goodwin L."/>
            <person name="Pitluck S."/>
            <person name="Peters L."/>
            <person name="Ovchinnikova G."/>
            <person name="Teshima H."/>
            <person name="Detter J.C."/>
            <person name="Han C."/>
            <person name="Tapia R."/>
            <person name="Land M."/>
            <person name="Hauser L."/>
            <person name="Kyrpides N."/>
            <person name="Ivanova N."/>
            <person name="Pagani I."/>
            <person name="Vogl K."/>
            <person name="Liu Z."/>
            <person name="Frigaard N.-U."/>
            <person name="Bryant D."/>
            <person name="Woyke T."/>
        </authorList>
    </citation>
    <scope>NUCLEOTIDE SEQUENCE [LARGE SCALE GENOMIC DNA]</scope>
    <source>
        <strain evidence="7">ATCC 17096 / DSM 198 / 6111</strain>
    </source>
</reference>
<dbReference type="InterPro" id="IPR023346">
    <property type="entry name" value="Lysozyme-like_dom_sf"/>
</dbReference>
<dbReference type="GO" id="GO:0004553">
    <property type="term" value="F:hydrolase activity, hydrolyzing O-glycosyl compounds"/>
    <property type="evidence" value="ECO:0007669"/>
    <property type="project" value="InterPro"/>
</dbReference>
<feature type="signal peptide" evidence="3">
    <location>
        <begin position="1"/>
        <end position="36"/>
    </location>
</feature>
<dbReference type="Pfam" id="PF01464">
    <property type="entry name" value="SLT"/>
    <property type="match status" value="1"/>
</dbReference>
<dbReference type="InterPro" id="IPR008258">
    <property type="entry name" value="Transglycosylase_SLT_dom_1"/>
</dbReference>
<dbReference type="SUPFAM" id="SSF48435">
    <property type="entry name" value="Bacterial muramidases"/>
    <property type="match status" value="1"/>
</dbReference>
<dbReference type="Gene3D" id="1.10.1240.20">
    <property type="entry name" value="Lytic transglycosylase, superhelical linker domain"/>
    <property type="match status" value="1"/>
</dbReference>
<dbReference type="Gene3D" id="1.10.530.10">
    <property type="match status" value="1"/>
</dbReference>
<feature type="domain" description="Transglycosylase SLT" evidence="4">
    <location>
        <begin position="488"/>
        <end position="593"/>
    </location>
</feature>
<dbReference type="Pfam" id="PF14718">
    <property type="entry name" value="SLT_L"/>
    <property type="match status" value="1"/>
</dbReference>
<feature type="domain" description="Lytic transglycosylase superhelical linker" evidence="5">
    <location>
        <begin position="414"/>
        <end position="477"/>
    </location>
</feature>
<evidence type="ECO:0000256" key="3">
    <source>
        <dbReference type="SAM" id="SignalP"/>
    </source>
</evidence>
<dbReference type="eggNOG" id="COG0741">
    <property type="taxonomic scope" value="Bacteria"/>
</dbReference>
<keyword evidence="2 3" id="KW-0732">Signal</keyword>
<dbReference type="SUPFAM" id="SSF53955">
    <property type="entry name" value="Lysozyme-like"/>
    <property type="match status" value="1"/>
</dbReference>
<dbReference type="InterPro" id="IPR012289">
    <property type="entry name" value="Lytic_TGlycosylase_superhlx_L"/>
</dbReference>
<evidence type="ECO:0000256" key="1">
    <source>
        <dbReference type="ARBA" id="ARBA00007734"/>
    </source>
</evidence>
<name>I3YH78_THIV6</name>